<dbReference type="InterPro" id="IPR021731">
    <property type="entry name" value="AMIN_dom"/>
</dbReference>
<dbReference type="GO" id="GO:0008745">
    <property type="term" value="F:N-acetylmuramoyl-L-alanine amidase activity"/>
    <property type="evidence" value="ECO:0007669"/>
    <property type="project" value="InterPro"/>
</dbReference>
<evidence type="ECO:0000259" key="2">
    <source>
        <dbReference type="Pfam" id="PF01520"/>
    </source>
</evidence>
<dbReference type="PANTHER" id="PTHR30404">
    <property type="entry name" value="N-ACETYLMURAMOYL-L-ALANINE AMIDASE"/>
    <property type="match status" value="1"/>
</dbReference>
<dbReference type="PANTHER" id="PTHR30404:SF0">
    <property type="entry name" value="N-ACETYLMURAMOYL-L-ALANINE AMIDASE AMIC"/>
    <property type="match status" value="1"/>
</dbReference>
<keyword evidence="1" id="KW-0378">Hydrolase</keyword>
<dbReference type="Gene3D" id="3.40.630.40">
    <property type="entry name" value="Zn-dependent exopeptidases"/>
    <property type="match status" value="1"/>
</dbReference>
<evidence type="ECO:0008006" key="5">
    <source>
        <dbReference type="Google" id="ProtNLM"/>
    </source>
</evidence>
<dbReference type="SUPFAM" id="SSF53187">
    <property type="entry name" value="Zn-dependent exopeptidases"/>
    <property type="match status" value="1"/>
</dbReference>
<evidence type="ECO:0000259" key="3">
    <source>
        <dbReference type="Pfam" id="PF11741"/>
    </source>
</evidence>
<organism evidence="4">
    <name type="scientific">marine metagenome</name>
    <dbReference type="NCBI Taxonomy" id="408172"/>
    <lineage>
        <taxon>unclassified sequences</taxon>
        <taxon>metagenomes</taxon>
        <taxon>ecological metagenomes</taxon>
    </lineage>
</organism>
<feature type="domain" description="AMIN" evidence="3">
    <location>
        <begin position="17"/>
        <end position="116"/>
    </location>
</feature>
<gene>
    <name evidence="4" type="ORF">METZ01_LOCUS201550</name>
</gene>
<dbReference type="CDD" id="cd02696">
    <property type="entry name" value="MurNAc-LAA"/>
    <property type="match status" value="1"/>
</dbReference>
<reference evidence="4" key="1">
    <citation type="submission" date="2018-05" db="EMBL/GenBank/DDBJ databases">
        <authorList>
            <person name="Lanie J.A."/>
            <person name="Ng W.-L."/>
            <person name="Kazmierczak K.M."/>
            <person name="Andrzejewski T.M."/>
            <person name="Davidsen T.M."/>
            <person name="Wayne K.J."/>
            <person name="Tettelin H."/>
            <person name="Glass J.I."/>
            <person name="Rusch D."/>
            <person name="Podicherti R."/>
            <person name="Tsui H.-C.T."/>
            <person name="Winkler M.E."/>
        </authorList>
    </citation>
    <scope>NUCLEOTIDE SEQUENCE</scope>
</reference>
<feature type="domain" description="MurNAc-LAA" evidence="2">
    <location>
        <begin position="140"/>
        <end position="235"/>
    </location>
</feature>
<dbReference type="Pfam" id="PF01520">
    <property type="entry name" value="Amidase_3"/>
    <property type="match status" value="1"/>
</dbReference>
<dbReference type="InterPro" id="IPR050695">
    <property type="entry name" value="N-acetylmuramoyl_amidase_3"/>
</dbReference>
<dbReference type="Gene3D" id="2.60.40.3500">
    <property type="match status" value="1"/>
</dbReference>
<dbReference type="GO" id="GO:0009253">
    <property type="term" value="P:peptidoglycan catabolic process"/>
    <property type="evidence" value="ECO:0007669"/>
    <property type="project" value="InterPro"/>
</dbReference>
<dbReference type="Pfam" id="PF11741">
    <property type="entry name" value="AMIN"/>
    <property type="match status" value="1"/>
</dbReference>
<dbReference type="GO" id="GO:0030288">
    <property type="term" value="C:outer membrane-bounded periplasmic space"/>
    <property type="evidence" value="ECO:0007669"/>
    <property type="project" value="TreeGrafter"/>
</dbReference>
<proteinExistence type="predicted"/>
<evidence type="ECO:0000313" key="4">
    <source>
        <dbReference type="EMBL" id="SVB48696.1"/>
    </source>
</evidence>
<dbReference type="AlphaFoldDB" id="A0A382ED36"/>
<feature type="non-terminal residue" evidence="4">
    <location>
        <position position="244"/>
    </location>
</feature>
<accession>A0A382ED36</accession>
<dbReference type="EMBL" id="UINC01043943">
    <property type="protein sequence ID" value="SVB48696.1"/>
    <property type="molecule type" value="Genomic_DNA"/>
</dbReference>
<name>A0A382ED36_9ZZZZ</name>
<protein>
    <recommendedName>
        <fullName evidence="5">MurNAc-LAA domain-containing protein</fullName>
    </recommendedName>
</protein>
<dbReference type="InterPro" id="IPR002508">
    <property type="entry name" value="MurNAc-LAA_cat"/>
</dbReference>
<evidence type="ECO:0000256" key="1">
    <source>
        <dbReference type="ARBA" id="ARBA00022801"/>
    </source>
</evidence>
<sequence length="244" mass="26844">MVLSPGPGCADTVIAGLRVWHPPQSTRLVFDLSDPVEFELFDLSDPKRLVVDMRRALVLGTLPESSALGPYLGGIRYGSPKSETLRFVFDLKQSVGYDAFLLPPEGTYGHRLVVDISPLEVEAVDRNRLKPGKRARSFVIVIDPGHGGEDPGATGRRHTREKDVVLAVSKRLSRLINGEIGMQARLTRDRDYYVSLRGRIDIAVREKADLFVSVHADAARRRSAKGASVYILSNKGATGEIARQ</sequence>